<proteinExistence type="predicted"/>
<dbReference type="Gene3D" id="2.40.50.180">
    <property type="entry name" value="CheA-289, Domain 4"/>
    <property type="match status" value="1"/>
</dbReference>
<organism evidence="2 3">
    <name type="scientific">Ahrensia kielensis</name>
    <dbReference type="NCBI Taxonomy" id="76980"/>
    <lineage>
        <taxon>Bacteria</taxon>
        <taxon>Pseudomonadati</taxon>
        <taxon>Pseudomonadota</taxon>
        <taxon>Alphaproteobacteria</taxon>
        <taxon>Hyphomicrobiales</taxon>
        <taxon>Ahrensiaceae</taxon>
        <taxon>Ahrensia</taxon>
    </lineage>
</organism>
<dbReference type="Pfam" id="PF01584">
    <property type="entry name" value="CheW"/>
    <property type="match status" value="1"/>
</dbReference>
<dbReference type="Proteomes" id="UP001477870">
    <property type="component" value="Unassembled WGS sequence"/>
</dbReference>
<dbReference type="CDD" id="cd00732">
    <property type="entry name" value="CheW"/>
    <property type="match status" value="1"/>
</dbReference>
<evidence type="ECO:0000313" key="3">
    <source>
        <dbReference type="Proteomes" id="UP001477870"/>
    </source>
</evidence>
<dbReference type="SMART" id="SM00260">
    <property type="entry name" value="CheW"/>
    <property type="match status" value="1"/>
</dbReference>
<dbReference type="SUPFAM" id="SSF50341">
    <property type="entry name" value="CheW-like"/>
    <property type="match status" value="1"/>
</dbReference>
<feature type="domain" description="CheW-like" evidence="1">
    <location>
        <begin position="8"/>
        <end position="148"/>
    </location>
</feature>
<dbReference type="InterPro" id="IPR036061">
    <property type="entry name" value="CheW-like_dom_sf"/>
</dbReference>
<dbReference type="RefSeq" id="WP_026480799.1">
    <property type="nucleotide sequence ID" value="NZ_JBBMQO010000007.1"/>
</dbReference>
<reference evidence="2 3" key="1">
    <citation type="submission" date="2024-03" db="EMBL/GenBank/DDBJ databases">
        <title>Community enrichment and isolation of bacterial strains for fucoidan degradation.</title>
        <authorList>
            <person name="Sichert A."/>
        </authorList>
    </citation>
    <scope>NUCLEOTIDE SEQUENCE [LARGE SCALE GENOMIC DNA]</scope>
    <source>
        <strain evidence="2 3">AS62</strain>
    </source>
</reference>
<gene>
    <name evidence="2" type="ORF">WNY59_13055</name>
</gene>
<protein>
    <submittedName>
        <fullName evidence="2">Chemotaxis protein CheW</fullName>
    </submittedName>
</protein>
<evidence type="ECO:0000259" key="1">
    <source>
        <dbReference type="PROSITE" id="PS50851"/>
    </source>
</evidence>
<dbReference type="InterPro" id="IPR039315">
    <property type="entry name" value="CheW"/>
</dbReference>
<comment type="caution">
    <text evidence="2">The sequence shown here is derived from an EMBL/GenBank/DDBJ whole genome shotgun (WGS) entry which is preliminary data.</text>
</comment>
<evidence type="ECO:0000313" key="2">
    <source>
        <dbReference type="EMBL" id="MEM5502517.1"/>
    </source>
</evidence>
<dbReference type="PANTHER" id="PTHR22617:SF23">
    <property type="entry name" value="CHEMOTAXIS PROTEIN CHEW"/>
    <property type="match status" value="1"/>
</dbReference>
<accession>A0ABU9T8Q5</accession>
<keyword evidence="3" id="KW-1185">Reference proteome</keyword>
<sequence>MSDVNSKHEEFIVFRVGEQEFCVEITSTREIRGWTPSTVLPHSPDYLLGVINLRGTILPIVDLAKRLGLHSEGPTERHVVIVVQVKNKMVGLLVNSVSDILEVKAEDLRDVPDLDNQVAAEFFGRVVVLEERIICEIRLDRLVPDEVELAA</sequence>
<dbReference type="PROSITE" id="PS50851">
    <property type="entry name" value="CHEW"/>
    <property type="match status" value="1"/>
</dbReference>
<name>A0ABU9T8Q5_9HYPH</name>
<dbReference type="PANTHER" id="PTHR22617">
    <property type="entry name" value="CHEMOTAXIS SENSOR HISTIDINE KINASE-RELATED"/>
    <property type="match status" value="1"/>
</dbReference>
<dbReference type="InterPro" id="IPR002545">
    <property type="entry name" value="CheW-lke_dom"/>
</dbReference>
<dbReference type="Gene3D" id="2.30.30.40">
    <property type="entry name" value="SH3 Domains"/>
    <property type="match status" value="1"/>
</dbReference>
<dbReference type="EMBL" id="JBBMQO010000007">
    <property type="protein sequence ID" value="MEM5502517.1"/>
    <property type="molecule type" value="Genomic_DNA"/>
</dbReference>